<organism evidence="2 3">
    <name type="scientific">Fraxinus pennsylvanica</name>
    <dbReference type="NCBI Taxonomy" id="56036"/>
    <lineage>
        <taxon>Eukaryota</taxon>
        <taxon>Viridiplantae</taxon>
        <taxon>Streptophyta</taxon>
        <taxon>Embryophyta</taxon>
        <taxon>Tracheophyta</taxon>
        <taxon>Spermatophyta</taxon>
        <taxon>Magnoliopsida</taxon>
        <taxon>eudicotyledons</taxon>
        <taxon>Gunneridae</taxon>
        <taxon>Pentapetalae</taxon>
        <taxon>asterids</taxon>
        <taxon>lamiids</taxon>
        <taxon>Lamiales</taxon>
        <taxon>Oleaceae</taxon>
        <taxon>Oleeae</taxon>
        <taxon>Fraxinus</taxon>
    </lineage>
</organism>
<dbReference type="GO" id="GO:0016747">
    <property type="term" value="F:acyltransferase activity, transferring groups other than amino-acyl groups"/>
    <property type="evidence" value="ECO:0007669"/>
    <property type="project" value="TreeGrafter"/>
</dbReference>
<comment type="similarity">
    <text evidence="1">Belongs to the plant acyltransferase family.</text>
</comment>
<accession>A0AAD2A7U2</accession>
<proteinExistence type="inferred from homology"/>
<reference evidence="2" key="1">
    <citation type="submission" date="2023-05" db="EMBL/GenBank/DDBJ databases">
        <authorList>
            <person name="Huff M."/>
        </authorList>
    </citation>
    <scope>NUCLEOTIDE SEQUENCE</scope>
</reference>
<dbReference type="Proteomes" id="UP000834106">
    <property type="component" value="Chromosome 19"/>
</dbReference>
<dbReference type="PANTHER" id="PTHR31642">
    <property type="entry name" value="TRICHOTHECENE 3-O-ACETYLTRANSFERASE"/>
    <property type="match status" value="1"/>
</dbReference>
<keyword evidence="3" id="KW-1185">Reference proteome</keyword>
<dbReference type="Pfam" id="PF02458">
    <property type="entry name" value="Transferase"/>
    <property type="match status" value="1"/>
</dbReference>
<dbReference type="EMBL" id="OU503054">
    <property type="protein sequence ID" value="CAI9783023.1"/>
    <property type="molecule type" value="Genomic_DNA"/>
</dbReference>
<dbReference type="InterPro" id="IPR050317">
    <property type="entry name" value="Plant_Fungal_Acyltransferase"/>
</dbReference>
<name>A0AAD2A7U2_9LAMI</name>
<evidence type="ECO:0000313" key="2">
    <source>
        <dbReference type="EMBL" id="CAI9783023.1"/>
    </source>
</evidence>
<dbReference type="PANTHER" id="PTHR31642:SF324">
    <property type="entry name" value="SPERMIDINE HYDROXYCINNAMOYL TRANSFERASE"/>
    <property type="match status" value="1"/>
</dbReference>
<gene>
    <name evidence="2" type="ORF">FPE_LOCUS30453</name>
</gene>
<dbReference type="InterPro" id="IPR023213">
    <property type="entry name" value="CAT-like_dom_sf"/>
</dbReference>
<dbReference type="Gene3D" id="3.30.559.10">
    <property type="entry name" value="Chloramphenicol acetyltransferase-like domain"/>
    <property type="match status" value="3"/>
</dbReference>
<evidence type="ECO:0000256" key="1">
    <source>
        <dbReference type="ARBA" id="ARBA00009861"/>
    </source>
</evidence>
<dbReference type="AlphaFoldDB" id="A0AAD2A7U2"/>
<protein>
    <submittedName>
        <fullName evidence="2">Uncharacterized protein</fullName>
    </submittedName>
</protein>
<evidence type="ECO:0000313" key="3">
    <source>
        <dbReference type="Proteomes" id="UP000834106"/>
    </source>
</evidence>
<sequence length="439" mass="49314">MDPAKVYGQIEELISEENPHVQRLYSLGISHILADGPAALHFVREWARFARGEKIGNVPFLDRRVLQLAEPTRSSKFDHTVLLTQPPLLVGQSDNMEERKKPTTVAMLKLSKEQIGKLKSKANGDTPYKNTTRPYSRYEAVAGHMWRCASKARGHVNNQPTRLHIAVDFRNRMQPPLPQDYFGNAVLRQAAITTAGELFSNPLAYASSKIREAVEMVTDEYVRSCLALIKNLPDVSIHRNFHTLGCTLGGFFGNPNMEITSWTSMSIYDADFGLGKPPLLVGQSDNMEERKKPTTVAMLKLSKDQIGKLKSKANEDTPYKNTTRPYSRYEAVAGHMWRCASKARGHVNNQPTRLHIAVDVRNRMQPPLPQNYFGNAVLRQAAITTAGELFSNPLAYASSKIREAVEKGVHWGVSSETLIWKSRAGHLCLYMMLILGWEK</sequence>